<evidence type="ECO:0000313" key="6">
    <source>
        <dbReference type="Proteomes" id="UP000730482"/>
    </source>
</evidence>
<keyword evidence="5" id="KW-0489">Methyltransferase</keyword>
<name>A0ABS5L0N4_9ACTN</name>
<keyword evidence="6" id="KW-1185">Reference proteome</keyword>
<evidence type="ECO:0000256" key="3">
    <source>
        <dbReference type="ARBA" id="ARBA00023004"/>
    </source>
</evidence>
<dbReference type="RefSeq" id="WP_212016887.1">
    <property type="nucleotide sequence ID" value="NZ_JAAFYZ010000158.1"/>
</dbReference>
<keyword evidence="3" id="KW-0408">Iron</keyword>
<dbReference type="GO" id="GO:0032259">
    <property type="term" value="P:methylation"/>
    <property type="evidence" value="ECO:0007669"/>
    <property type="project" value="UniProtKB-KW"/>
</dbReference>
<sequence>MDLPADLAASLEAATADLSLRELEASVDRLIARYRTPGRADRPILSGAVDAAAYAAYRMPATWGAVRAALSATATRLPGLAPQTLVDVGGGTGAAAWAAAAVFGATLKDVTVLDQVPEALDLGRRLARDAFSGALRHTDWRQVRFPAEIPAADLVTVSYVLSELAPEAQDALVRASAAAGETIAVIEPGTPDGYQRIMAARDVLTDMGLHIAAPCPHSRACPLLGTRDWCHFASRIHRTPLHRRLKGADLGHEDEKFAYVVATREPLAEAASARILRHPQIRKGLVMMQLCHPDSTVAQALVSKRQGDAYRAARDADWGGTWAPDAPSLDGGGLS</sequence>
<accession>A0ABS5L0N4</accession>
<dbReference type="Proteomes" id="UP000730482">
    <property type="component" value="Unassembled WGS sequence"/>
</dbReference>
<protein>
    <submittedName>
        <fullName evidence="5">rRNA methyltransferase</fullName>
    </submittedName>
</protein>
<reference evidence="5 6" key="1">
    <citation type="submission" date="2020-02" db="EMBL/GenBank/DDBJ databases">
        <title>Acidophilic actinobacteria isolated from forest soil.</title>
        <authorList>
            <person name="Golinska P."/>
        </authorList>
    </citation>
    <scope>NUCLEOTIDE SEQUENCE [LARGE SCALE GENOMIC DNA]</scope>
    <source>
        <strain evidence="5 6">NL8</strain>
    </source>
</reference>
<comment type="caution">
    <text evidence="5">The sequence shown here is derived from an EMBL/GenBank/DDBJ whole genome shotgun (WGS) entry which is preliminary data.</text>
</comment>
<dbReference type="InterPro" id="IPR052571">
    <property type="entry name" value="Mt_RNA_Methyltransferase"/>
</dbReference>
<evidence type="ECO:0000256" key="2">
    <source>
        <dbReference type="ARBA" id="ARBA00022946"/>
    </source>
</evidence>
<evidence type="ECO:0000256" key="1">
    <source>
        <dbReference type="ARBA" id="ARBA00022723"/>
    </source>
</evidence>
<dbReference type="Gene3D" id="3.40.50.150">
    <property type="entry name" value="Vaccinia Virus protein VP39"/>
    <property type="match status" value="1"/>
</dbReference>
<dbReference type="PANTHER" id="PTHR13184:SF5">
    <property type="entry name" value="METHYLTRANSFERASE-LIKE PROTEIN 17, MITOCHONDRIAL"/>
    <property type="match status" value="1"/>
</dbReference>
<evidence type="ECO:0000256" key="4">
    <source>
        <dbReference type="ARBA" id="ARBA00023014"/>
    </source>
</evidence>
<dbReference type="InterPro" id="IPR015324">
    <property type="entry name" value="Ribosomal_Rsm22-like"/>
</dbReference>
<keyword evidence="1" id="KW-0479">Metal-binding</keyword>
<keyword evidence="4" id="KW-0411">Iron-sulfur</keyword>
<dbReference type="PANTHER" id="PTHR13184">
    <property type="entry name" value="37S RIBOSOMAL PROTEIN S22"/>
    <property type="match status" value="1"/>
</dbReference>
<dbReference type="SUPFAM" id="SSF53335">
    <property type="entry name" value="S-adenosyl-L-methionine-dependent methyltransferases"/>
    <property type="match status" value="1"/>
</dbReference>
<evidence type="ECO:0000313" key="5">
    <source>
        <dbReference type="EMBL" id="MBS2551858.1"/>
    </source>
</evidence>
<organism evidence="5 6">
    <name type="scientific">Catenulispora pinistramenti</name>
    <dbReference type="NCBI Taxonomy" id="2705254"/>
    <lineage>
        <taxon>Bacteria</taxon>
        <taxon>Bacillati</taxon>
        <taxon>Actinomycetota</taxon>
        <taxon>Actinomycetes</taxon>
        <taxon>Catenulisporales</taxon>
        <taxon>Catenulisporaceae</taxon>
        <taxon>Catenulispora</taxon>
    </lineage>
</organism>
<dbReference type="EMBL" id="JAAFYZ010000158">
    <property type="protein sequence ID" value="MBS2551858.1"/>
    <property type="molecule type" value="Genomic_DNA"/>
</dbReference>
<proteinExistence type="predicted"/>
<dbReference type="GO" id="GO:0008168">
    <property type="term" value="F:methyltransferase activity"/>
    <property type="evidence" value="ECO:0007669"/>
    <property type="project" value="UniProtKB-KW"/>
</dbReference>
<dbReference type="InterPro" id="IPR029063">
    <property type="entry name" value="SAM-dependent_MTases_sf"/>
</dbReference>
<keyword evidence="5" id="KW-0808">Transferase</keyword>
<keyword evidence="2" id="KW-0809">Transit peptide</keyword>
<dbReference type="Pfam" id="PF09243">
    <property type="entry name" value="Rsm22"/>
    <property type="match status" value="1"/>
</dbReference>
<gene>
    <name evidence="5" type="ORF">KGQ19_33845</name>
</gene>